<dbReference type="GO" id="GO:1902201">
    <property type="term" value="P:negative regulation of bacterial-type flagellum-dependent cell motility"/>
    <property type="evidence" value="ECO:0007669"/>
    <property type="project" value="TreeGrafter"/>
</dbReference>
<dbReference type="OrthoDB" id="9759607at2"/>
<dbReference type="SMART" id="SM00267">
    <property type="entry name" value="GGDEF"/>
    <property type="match status" value="1"/>
</dbReference>
<keyword evidence="1" id="KW-1133">Transmembrane helix</keyword>
<reference evidence="3 4" key="1">
    <citation type="journal article" date="2019" name="Int. J. Syst. Evol. Microbiol.">
        <title>Anaerobacillus alkaliphilus sp. nov., a novel alkaliphilic and moderately halophilic bacterium.</title>
        <authorList>
            <person name="Borsodi A.K."/>
            <person name="Aszalos J.M."/>
            <person name="Bihari P."/>
            <person name="Nagy I."/>
            <person name="Schumann P."/>
            <person name="Sproer C."/>
            <person name="Kovacs A.L."/>
            <person name="Boka K."/>
            <person name="Dobosy P."/>
            <person name="Ovari M."/>
            <person name="Szili-Kovacs T."/>
            <person name="Toth E."/>
        </authorList>
    </citation>
    <scope>NUCLEOTIDE SEQUENCE [LARGE SCALE GENOMIC DNA]</scope>
    <source>
        <strain evidence="3 4">B16-10</strain>
    </source>
</reference>
<keyword evidence="1" id="KW-0472">Membrane</keyword>
<dbReference type="FunFam" id="3.30.70.270:FF:000001">
    <property type="entry name" value="Diguanylate cyclase domain protein"/>
    <property type="match status" value="1"/>
</dbReference>
<keyword evidence="1" id="KW-0812">Transmembrane</keyword>
<protein>
    <submittedName>
        <fullName evidence="3">GGDEF domain-containing protein</fullName>
    </submittedName>
</protein>
<feature type="transmembrane region" description="Helical" evidence="1">
    <location>
        <begin position="63"/>
        <end position="81"/>
    </location>
</feature>
<dbReference type="GO" id="GO:0052621">
    <property type="term" value="F:diguanylate cyclase activity"/>
    <property type="evidence" value="ECO:0007669"/>
    <property type="project" value="TreeGrafter"/>
</dbReference>
<name>A0A4V1LGV7_9BACI</name>
<evidence type="ECO:0000256" key="1">
    <source>
        <dbReference type="SAM" id="Phobius"/>
    </source>
</evidence>
<dbReference type="NCBIfam" id="TIGR00254">
    <property type="entry name" value="GGDEF"/>
    <property type="match status" value="1"/>
</dbReference>
<dbReference type="EMBL" id="QOUX01000001">
    <property type="protein sequence ID" value="RXJ04075.1"/>
    <property type="molecule type" value="Genomic_DNA"/>
</dbReference>
<dbReference type="Pfam" id="PF00990">
    <property type="entry name" value="GGDEF"/>
    <property type="match status" value="1"/>
</dbReference>
<dbReference type="GO" id="GO:0043709">
    <property type="term" value="P:cell adhesion involved in single-species biofilm formation"/>
    <property type="evidence" value="ECO:0007669"/>
    <property type="project" value="TreeGrafter"/>
</dbReference>
<feature type="transmembrane region" description="Helical" evidence="1">
    <location>
        <begin position="110"/>
        <end position="128"/>
    </location>
</feature>
<dbReference type="InterPro" id="IPR029787">
    <property type="entry name" value="Nucleotide_cyclase"/>
</dbReference>
<evidence type="ECO:0000313" key="4">
    <source>
        <dbReference type="Proteomes" id="UP000290649"/>
    </source>
</evidence>
<evidence type="ECO:0000259" key="2">
    <source>
        <dbReference type="PROSITE" id="PS50887"/>
    </source>
</evidence>
<dbReference type="InterPro" id="IPR050469">
    <property type="entry name" value="Diguanylate_Cyclase"/>
</dbReference>
<feature type="transmembrane region" description="Helical" evidence="1">
    <location>
        <begin position="87"/>
        <end position="103"/>
    </location>
</feature>
<evidence type="ECO:0000313" key="3">
    <source>
        <dbReference type="EMBL" id="RXJ04075.1"/>
    </source>
</evidence>
<organism evidence="3 4">
    <name type="scientific">Anaerobacillus alkaliphilus</name>
    <dbReference type="NCBI Taxonomy" id="1548597"/>
    <lineage>
        <taxon>Bacteria</taxon>
        <taxon>Bacillati</taxon>
        <taxon>Bacillota</taxon>
        <taxon>Bacilli</taxon>
        <taxon>Bacillales</taxon>
        <taxon>Bacillaceae</taxon>
        <taxon>Anaerobacillus</taxon>
    </lineage>
</organism>
<comment type="caution">
    <text evidence="3">The sequence shown here is derived from an EMBL/GenBank/DDBJ whole genome shotgun (WGS) entry which is preliminary data.</text>
</comment>
<dbReference type="CDD" id="cd01949">
    <property type="entry name" value="GGDEF"/>
    <property type="match status" value="1"/>
</dbReference>
<dbReference type="Gene3D" id="3.30.70.270">
    <property type="match status" value="1"/>
</dbReference>
<feature type="transmembrane region" description="Helical" evidence="1">
    <location>
        <begin position="39"/>
        <end position="58"/>
    </location>
</feature>
<proteinExistence type="predicted"/>
<feature type="domain" description="GGDEF" evidence="2">
    <location>
        <begin position="198"/>
        <end position="329"/>
    </location>
</feature>
<feature type="transmembrane region" description="Helical" evidence="1">
    <location>
        <begin position="134"/>
        <end position="157"/>
    </location>
</feature>
<dbReference type="GO" id="GO:0005886">
    <property type="term" value="C:plasma membrane"/>
    <property type="evidence" value="ECO:0007669"/>
    <property type="project" value="TreeGrafter"/>
</dbReference>
<feature type="transmembrane region" description="Helical" evidence="1">
    <location>
        <begin position="12"/>
        <end position="33"/>
    </location>
</feature>
<dbReference type="InterPro" id="IPR000160">
    <property type="entry name" value="GGDEF_dom"/>
</dbReference>
<dbReference type="PROSITE" id="PS50887">
    <property type="entry name" value="GGDEF"/>
    <property type="match status" value="1"/>
</dbReference>
<dbReference type="InterPro" id="IPR043128">
    <property type="entry name" value="Rev_trsase/Diguanyl_cyclase"/>
</dbReference>
<dbReference type="Proteomes" id="UP000290649">
    <property type="component" value="Unassembled WGS sequence"/>
</dbReference>
<dbReference type="PANTHER" id="PTHR45138">
    <property type="entry name" value="REGULATORY COMPONENTS OF SENSORY TRANSDUCTION SYSTEM"/>
    <property type="match status" value="1"/>
</dbReference>
<dbReference type="PANTHER" id="PTHR45138:SF9">
    <property type="entry name" value="DIGUANYLATE CYCLASE DGCM-RELATED"/>
    <property type="match status" value="1"/>
</dbReference>
<dbReference type="AlphaFoldDB" id="A0A4V1LGV7"/>
<sequence length="329" mass="37466">MTTSIDKKEKIVMTILAVLQSNLYFWVVLYFWGTSNGSWLLGLFIFLSIFNLVTIKYIKRYPFIIHMTQLLVAFFIIYFSGNVESPFYPMYYLPVISSVAILAQSFYNRSLFILALSASILTFVNIYSMSTVTFLQMIQGGVYSLTYFALGYSVLFYQERLKETIGNSKIDYLTEVLNRNGGEAALLEEITKAKQGSLPLSIAFCDLDNFKQLNDRYGHLSGDMILKTTASIIKETIPKDSYVVRWGGEEFLLILKGIPKDNAFEIFEHIRTKIELHSFNVKGSTLSITISGGIVEASEYNYELVEILSEADQLLYKAKDLGRNKIFSN</sequence>
<gene>
    <name evidence="3" type="ORF">DS745_01425</name>
</gene>
<keyword evidence="4" id="KW-1185">Reference proteome</keyword>
<dbReference type="RefSeq" id="WP_129076422.1">
    <property type="nucleotide sequence ID" value="NZ_QOUX01000001.1"/>
</dbReference>
<dbReference type="SUPFAM" id="SSF55073">
    <property type="entry name" value="Nucleotide cyclase"/>
    <property type="match status" value="1"/>
</dbReference>
<accession>A0A4V1LGV7</accession>